<dbReference type="RefSeq" id="WP_184169575.1">
    <property type="nucleotide sequence ID" value="NZ_BAABAG010000003.1"/>
</dbReference>
<feature type="chain" id="PRO_5038405548" evidence="1">
    <location>
        <begin position="21"/>
        <end position="288"/>
    </location>
</feature>
<reference evidence="2 3" key="1">
    <citation type="submission" date="2020-08" db="EMBL/GenBank/DDBJ databases">
        <title>Sequencing the genomes of 1000 actinobacteria strains.</title>
        <authorList>
            <person name="Klenk H.-P."/>
        </authorList>
    </citation>
    <scope>NUCLEOTIDE SEQUENCE [LARGE SCALE GENOMIC DNA]</scope>
    <source>
        <strain evidence="2 3">DSM 17945</strain>
    </source>
</reference>
<dbReference type="PROSITE" id="PS51257">
    <property type="entry name" value="PROKAR_LIPOPROTEIN"/>
    <property type="match status" value="1"/>
</dbReference>
<gene>
    <name evidence="2" type="ORF">HDA33_000020</name>
</gene>
<feature type="signal peptide" evidence="1">
    <location>
        <begin position="1"/>
        <end position="20"/>
    </location>
</feature>
<accession>A0A7W9MZT0</accession>
<evidence type="ECO:0000313" key="2">
    <source>
        <dbReference type="EMBL" id="MBB5847456.1"/>
    </source>
</evidence>
<name>A0A7W9MZT0_9MICC</name>
<proteinExistence type="predicted"/>
<dbReference type="Proteomes" id="UP000567246">
    <property type="component" value="Unassembled WGS sequence"/>
</dbReference>
<dbReference type="EMBL" id="JACHMW010000001">
    <property type="protein sequence ID" value="MBB5847456.1"/>
    <property type="molecule type" value="Genomic_DNA"/>
</dbReference>
<dbReference type="AlphaFoldDB" id="A0A7W9MZT0"/>
<protein>
    <submittedName>
        <fullName evidence="2">Uncharacterized protein</fullName>
    </submittedName>
</protein>
<evidence type="ECO:0000256" key="1">
    <source>
        <dbReference type="SAM" id="SignalP"/>
    </source>
</evidence>
<keyword evidence="3" id="KW-1185">Reference proteome</keyword>
<sequence length="288" mass="30576">MKTRFTAAAFALMGSLLLSACGDGSVTPDPDATARLDRDSGQVILPLDDYAITRADEDVMTRARLAILRSCLQPKGHNGVAPPASAGSTEERPYGLWLPEFAASNGFALQPLGDAPDLTPPPGGWSDEADPTFNADYDECASHVMDQMESVSGPPVSTQSAAGALAVEAASLAAADPRWTDARGEWQQCLRDRGLTPEEGEGTWGSMESMALLGRQDQSSPTAQREEIRIAVIEASCNELTNLTQRLGDIEAGYQAALIKGHEAALAEEKRTTEGNLEAARAYLANNQ</sequence>
<organism evidence="2 3">
    <name type="scientific">Micrococcus endophyticus</name>
    <dbReference type="NCBI Taxonomy" id="455343"/>
    <lineage>
        <taxon>Bacteria</taxon>
        <taxon>Bacillati</taxon>
        <taxon>Actinomycetota</taxon>
        <taxon>Actinomycetes</taxon>
        <taxon>Micrococcales</taxon>
        <taxon>Micrococcaceae</taxon>
        <taxon>Micrococcus</taxon>
    </lineage>
</organism>
<comment type="caution">
    <text evidence="2">The sequence shown here is derived from an EMBL/GenBank/DDBJ whole genome shotgun (WGS) entry which is preliminary data.</text>
</comment>
<keyword evidence="1" id="KW-0732">Signal</keyword>
<evidence type="ECO:0000313" key="3">
    <source>
        <dbReference type="Proteomes" id="UP000567246"/>
    </source>
</evidence>